<reference evidence="1" key="1">
    <citation type="journal article" date="2015" name="Nature">
        <title>Complex archaea that bridge the gap between prokaryotes and eukaryotes.</title>
        <authorList>
            <person name="Spang A."/>
            <person name="Saw J.H."/>
            <person name="Jorgensen S.L."/>
            <person name="Zaremba-Niedzwiedzka K."/>
            <person name="Martijn J."/>
            <person name="Lind A.E."/>
            <person name="van Eijk R."/>
            <person name="Schleper C."/>
            <person name="Guy L."/>
            <person name="Ettema T.J."/>
        </authorList>
    </citation>
    <scope>NUCLEOTIDE SEQUENCE</scope>
</reference>
<proteinExistence type="predicted"/>
<comment type="caution">
    <text evidence="1">The sequence shown here is derived from an EMBL/GenBank/DDBJ whole genome shotgun (WGS) entry which is preliminary data.</text>
</comment>
<accession>A0A0F9AHZ2</accession>
<organism evidence="1">
    <name type="scientific">marine sediment metagenome</name>
    <dbReference type="NCBI Taxonomy" id="412755"/>
    <lineage>
        <taxon>unclassified sequences</taxon>
        <taxon>metagenomes</taxon>
        <taxon>ecological metagenomes</taxon>
    </lineage>
</organism>
<name>A0A0F9AHZ2_9ZZZZ</name>
<gene>
    <name evidence="1" type="ORF">LCGC14_2648290</name>
</gene>
<dbReference type="EMBL" id="LAZR01045852">
    <property type="protein sequence ID" value="KKK97885.1"/>
    <property type="molecule type" value="Genomic_DNA"/>
</dbReference>
<dbReference type="PROSITE" id="PS51318">
    <property type="entry name" value="TAT"/>
    <property type="match status" value="1"/>
</dbReference>
<dbReference type="AlphaFoldDB" id="A0A0F9AHZ2"/>
<evidence type="ECO:0000313" key="1">
    <source>
        <dbReference type="EMBL" id="KKK97885.1"/>
    </source>
</evidence>
<sequence>MNQQTRRQFFKTLATIAIAGTVAVVTPAVVRGKSDRSVVWGEATRHPAPGKGCYWLYVSYQGSLFNYCWVRTTKPIKKGQALVWNPDGTVRGV</sequence>
<protein>
    <submittedName>
        <fullName evidence="1">Uncharacterized protein</fullName>
    </submittedName>
</protein>
<dbReference type="InterPro" id="IPR006311">
    <property type="entry name" value="TAT_signal"/>
</dbReference>